<dbReference type="EMBL" id="JAKRYL010000001">
    <property type="protein sequence ID" value="MCL7745498.1"/>
    <property type="molecule type" value="Genomic_DNA"/>
</dbReference>
<protein>
    <submittedName>
        <fullName evidence="1">Isocitrate lyase/PEP mutase family protein</fullName>
    </submittedName>
</protein>
<keyword evidence="2" id="KW-1185">Reference proteome</keyword>
<dbReference type="AlphaFoldDB" id="A0A9X2CMD5"/>
<dbReference type="RefSeq" id="WP_250094440.1">
    <property type="nucleotide sequence ID" value="NZ_JAKRYL010000001.1"/>
</dbReference>
<dbReference type="Pfam" id="PF13714">
    <property type="entry name" value="PEP_mutase"/>
    <property type="match status" value="1"/>
</dbReference>
<comment type="caution">
    <text evidence="1">The sequence shown here is derived from an EMBL/GenBank/DDBJ whole genome shotgun (WGS) entry which is preliminary data.</text>
</comment>
<dbReference type="GO" id="GO:0016833">
    <property type="term" value="F:oxo-acid-lyase activity"/>
    <property type="evidence" value="ECO:0007669"/>
    <property type="project" value="UniProtKB-ARBA"/>
</dbReference>
<dbReference type="PANTHER" id="PTHR42905">
    <property type="entry name" value="PHOSPHOENOLPYRUVATE CARBOXYLASE"/>
    <property type="match status" value="1"/>
</dbReference>
<dbReference type="PANTHER" id="PTHR42905:SF5">
    <property type="entry name" value="CARBOXYVINYL-CARBOXYPHOSPHONATE PHOSPHORYLMUTASE, CHLOROPLASTIC"/>
    <property type="match status" value="1"/>
</dbReference>
<accession>A0A9X2CMD5</accession>
<gene>
    <name evidence="1" type="ORF">MF646_00040</name>
</gene>
<name>A0A9X2CMD5_9BACI</name>
<organism evidence="1 2">
    <name type="scientific">Halalkalibacter alkaliphilus</name>
    <dbReference type="NCBI Taxonomy" id="2917993"/>
    <lineage>
        <taxon>Bacteria</taxon>
        <taxon>Bacillati</taxon>
        <taxon>Bacillota</taxon>
        <taxon>Bacilli</taxon>
        <taxon>Bacillales</taxon>
        <taxon>Bacillaceae</taxon>
        <taxon>Halalkalibacter</taxon>
    </lineage>
</organism>
<dbReference type="InterPro" id="IPR039556">
    <property type="entry name" value="ICL/PEPM"/>
</dbReference>
<dbReference type="Proteomes" id="UP001139150">
    <property type="component" value="Unassembled WGS sequence"/>
</dbReference>
<reference evidence="1" key="1">
    <citation type="submission" date="2022-02" db="EMBL/GenBank/DDBJ databases">
        <title>Halalkalibacter sp. nov. isolated from Lonar Lake, India.</title>
        <authorList>
            <person name="Joshi A."/>
            <person name="Thite S."/>
            <person name="Lodha T."/>
        </authorList>
    </citation>
    <scope>NUCLEOTIDE SEQUENCE</scope>
    <source>
        <strain evidence="1">MEB205</strain>
    </source>
</reference>
<keyword evidence="1" id="KW-0456">Lyase</keyword>
<proteinExistence type="predicted"/>
<dbReference type="InterPro" id="IPR040442">
    <property type="entry name" value="Pyrv_kinase-like_dom_sf"/>
</dbReference>
<dbReference type="InterPro" id="IPR015813">
    <property type="entry name" value="Pyrv/PenolPyrv_kinase-like_dom"/>
</dbReference>
<dbReference type="Gene3D" id="3.20.20.60">
    <property type="entry name" value="Phosphoenolpyruvate-binding domains"/>
    <property type="match status" value="1"/>
</dbReference>
<evidence type="ECO:0000313" key="2">
    <source>
        <dbReference type="Proteomes" id="UP001139150"/>
    </source>
</evidence>
<dbReference type="CDD" id="cd00377">
    <property type="entry name" value="ICL_PEPM"/>
    <property type="match status" value="1"/>
</dbReference>
<sequence>MNRNQMFHRMVSDQSDLLVAPGAANAITARLIEEAGFPVVYVTGAGLSNSMLGLADVGLLSFKEVIDQVKYICDAVEIPVIADGDTGFGNAVNLIRTVKEFEKAGVSAIQLEDQITPKKCGHFDGKQIVPTEEMVNKIKAGVDARKDPHFKIIARTDARSINGIEAAIERAEHYIEAGADITFIEAPESIDEMKLITSRLHGVPQVANMVEHGKTPIVHNEELEKMNFKIVLYANFLQRRAIKAMQEALYSLKKENTTYHFMNEIITMKERNRLTKLDDIKKMEVKYML</sequence>
<evidence type="ECO:0000313" key="1">
    <source>
        <dbReference type="EMBL" id="MCL7745498.1"/>
    </source>
</evidence>
<dbReference type="SUPFAM" id="SSF51621">
    <property type="entry name" value="Phosphoenolpyruvate/pyruvate domain"/>
    <property type="match status" value="1"/>
</dbReference>